<organism evidence="1 2">
    <name type="scientific">Faecalibacterium duncaniae (strain DSM 17677 / JCM 31915 / A2-165)</name>
    <name type="common">Faecalibacterium prausnitzii</name>
    <dbReference type="NCBI Taxonomy" id="411483"/>
    <lineage>
        <taxon>Bacteria</taxon>
        <taxon>Bacillati</taxon>
        <taxon>Bacillota</taxon>
        <taxon>Clostridia</taxon>
        <taxon>Eubacteriales</taxon>
        <taxon>Oscillospiraceae</taxon>
        <taxon>Faecalibacterium</taxon>
    </lineage>
</organism>
<evidence type="ECO:0000313" key="1">
    <source>
        <dbReference type="EMBL" id="EEU97094.1"/>
    </source>
</evidence>
<dbReference type="AlphaFoldDB" id="C7H4Q9"/>
<accession>C7H4Q9</accession>
<gene>
    <name evidence="1" type="ORF">FAEPRAA2165_01273</name>
</gene>
<keyword evidence="2" id="KW-1185">Reference proteome</keyword>
<protein>
    <submittedName>
        <fullName evidence="1">Uncharacterized protein</fullName>
    </submittedName>
</protein>
<name>C7H4Q9_FAED2</name>
<sequence>MPASIVSPACLIQLCPELPGTKTAVPPAATVRNGFFVIRITSFPPVSQRIRTNKALQFLSKALGEIISFAG</sequence>
<reference evidence="1" key="1">
    <citation type="submission" date="2009-08" db="EMBL/GenBank/DDBJ databases">
        <authorList>
            <person name="Weinstock G."/>
            <person name="Sodergren E."/>
            <person name="Clifton S."/>
            <person name="Fulton L."/>
            <person name="Fulton B."/>
            <person name="Courtney L."/>
            <person name="Fronick C."/>
            <person name="Harrison M."/>
            <person name="Strong C."/>
            <person name="Farmer C."/>
            <person name="Delahaunty K."/>
            <person name="Markovic C."/>
            <person name="Hall O."/>
            <person name="Minx P."/>
            <person name="Tomlinson C."/>
            <person name="Mitreva M."/>
            <person name="Nelson J."/>
            <person name="Hou S."/>
            <person name="Wollam A."/>
            <person name="Pepin K.H."/>
            <person name="Johnson M."/>
            <person name="Bhonagiri V."/>
            <person name="Nash W.E."/>
            <person name="Warren W."/>
            <person name="Chinwalla A."/>
            <person name="Mardis E.R."/>
            <person name="Wilson R.K."/>
        </authorList>
    </citation>
    <scope>NUCLEOTIDE SEQUENCE [LARGE SCALE GENOMIC DNA]</scope>
    <source>
        <strain evidence="1">A2-165</strain>
    </source>
</reference>
<comment type="caution">
    <text evidence="1">The sequence shown here is derived from an EMBL/GenBank/DDBJ whole genome shotgun (WGS) entry which is preliminary data.</text>
</comment>
<dbReference type="EMBL" id="ACOP02000032">
    <property type="protein sequence ID" value="EEU97094.1"/>
    <property type="molecule type" value="Genomic_DNA"/>
</dbReference>
<dbReference type="HOGENOM" id="CLU_2734050_0_0_9"/>
<evidence type="ECO:0000313" key="2">
    <source>
        <dbReference type="Proteomes" id="UP000004619"/>
    </source>
</evidence>
<dbReference type="Proteomes" id="UP000004619">
    <property type="component" value="Unassembled WGS sequence"/>
</dbReference>
<proteinExistence type="predicted"/>